<reference evidence="4" key="2">
    <citation type="submission" date="2020-09" db="EMBL/GenBank/DDBJ databases">
        <authorList>
            <person name="Sun Q."/>
            <person name="Ohkuma M."/>
        </authorList>
    </citation>
    <scope>NUCLEOTIDE SEQUENCE</scope>
    <source>
        <strain evidence="4">JCM 13306</strain>
    </source>
</reference>
<feature type="compositionally biased region" description="Low complexity" evidence="1">
    <location>
        <begin position="344"/>
        <end position="368"/>
    </location>
</feature>
<feature type="transmembrane region" description="Helical" evidence="2">
    <location>
        <begin position="45"/>
        <end position="63"/>
    </location>
</feature>
<dbReference type="EMBL" id="BNBA01000050">
    <property type="protein sequence ID" value="GHH60917.1"/>
    <property type="molecule type" value="Genomic_DNA"/>
</dbReference>
<keyword evidence="2" id="KW-1133">Transmembrane helix</keyword>
<gene>
    <name evidence="4" type="ORF">GCM10009090_36880</name>
</gene>
<evidence type="ECO:0000259" key="3">
    <source>
        <dbReference type="Pfam" id="PF05569"/>
    </source>
</evidence>
<keyword evidence="2" id="KW-0812">Transmembrane</keyword>
<evidence type="ECO:0000256" key="2">
    <source>
        <dbReference type="SAM" id="Phobius"/>
    </source>
</evidence>
<feature type="transmembrane region" description="Helical" evidence="2">
    <location>
        <begin position="310"/>
        <end position="331"/>
    </location>
</feature>
<dbReference type="AlphaFoldDB" id="A0A919FCR4"/>
<dbReference type="PANTHER" id="PTHR34978:SF3">
    <property type="entry name" value="SLR0241 PROTEIN"/>
    <property type="match status" value="1"/>
</dbReference>
<protein>
    <recommendedName>
        <fullName evidence="3">Peptidase M56 domain-containing protein</fullName>
    </recommendedName>
</protein>
<dbReference type="PANTHER" id="PTHR34978">
    <property type="entry name" value="POSSIBLE SENSOR-TRANSDUCER PROTEIN BLAR"/>
    <property type="match status" value="1"/>
</dbReference>
<feature type="transmembrane region" description="Helical" evidence="2">
    <location>
        <begin position="112"/>
        <end position="133"/>
    </location>
</feature>
<organism evidence="4 5">
    <name type="scientific">Xanthomonas boreopolis</name>
    <dbReference type="NCBI Taxonomy" id="86183"/>
    <lineage>
        <taxon>Bacteria</taxon>
        <taxon>Pseudomonadati</taxon>
        <taxon>Pseudomonadota</taxon>
        <taxon>Gammaproteobacteria</taxon>
        <taxon>Lysobacterales</taxon>
        <taxon>Lysobacteraceae</taxon>
        <taxon>Xanthomonas</taxon>
    </lineage>
</organism>
<feature type="compositionally biased region" description="Pro residues" evidence="1">
    <location>
        <begin position="393"/>
        <end position="407"/>
    </location>
</feature>
<feature type="transmembrane region" description="Helical" evidence="2">
    <location>
        <begin position="12"/>
        <end position="33"/>
    </location>
</feature>
<feature type="compositionally biased region" description="Pro residues" evidence="1">
    <location>
        <begin position="369"/>
        <end position="387"/>
    </location>
</feature>
<dbReference type="InterPro" id="IPR052173">
    <property type="entry name" value="Beta-lactam_resp_regulator"/>
</dbReference>
<reference evidence="4" key="1">
    <citation type="journal article" date="2014" name="Int. J. Syst. Evol. Microbiol.">
        <title>Complete genome sequence of Corynebacterium casei LMG S-19264T (=DSM 44701T), isolated from a smear-ripened cheese.</title>
        <authorList>
            <consortium name="US DOE Joint Genome Institute (JGI-PGF)"/>
            <person name="Walter F."/>
            <person name="Albersmeier A."/>
            <person name="Kalinowski J."/>
            <person name="Ruckert C."/>
        </authorList>
    </citation>
    <scope>NUCLEOTIDE SEQUENCE</scope>
    <source>
        <strain evidence="4">JCM 13306</strain>
    </source>
</reference>
<evidence type="ECO:0000256" key="1">
    <source>
        <dbReference type="SAM" id="MobiDB-lite"/>
    </source>
</evidence>
<keyword evidence="5" id="KW-1185">Reference proteome</keyword>
<proteinExistence type="predicted"/>
<name>A0A919FCR4_9XANT</name>
<comment type="caution">
    <text evidence="4">The sequence shown here is derived from an EMBL/GenBank/DDBJ whole genome shotgun (WGS) entry which is preliminary data.</text>
</comment>
<accession>A0A919FCR4</accession>
<dbReference type="RefSeq" id="WP_434030101.1">
    <property type="nucleotide sequence ID" value="NZ_BNBA01000050.1"/>
</dbReference>
<feature type="domain" description="Peptidase M56" evidence="3">
    <location>
        <begin position="18"/>
        <end position="305"/>
    </location>
</feature>
<evidence type="ECO:0000313" key="5">
    <source>
        <dbReference type="Proteomes" id="UP000623958"/>
    </source>
</evidence>
<evidence type="ECO:0000313" key="4">
    <source>
        <dbReference type="EMBL" id="GHH60917.1"/>
    </source>
</evidence>
<dbReference type="CDD" id="cd07341">
    <property type="entry name" value="M56_BlaR1_MecR1_like"/>
    <property type="match status" value="1"/>
</dbReference>
<dbReference type="Pfam" id="PF05569">
    <property type="entry name" value="Peptidase_M56"/>
    <property type="match status" value="1"/>
</dbReference>
<dbReference type="Proteomes" id="UP000623958">
    <property type="component" value="Unassembled WGS sequence"/>
</dbReference>
<keyword evidence="2" id="KW-0472">Membrane</keyword>
<sequence length="596" mass="63536">MDAMAGWAGVVLGRLALAVLQSLPLAALVWMLCRWLPRLGAARRCWLWWLVSLQLLAGLVWPAPVMLHWLPAPAAAEPAVAMPALPPMPADALSLPPASAPVAAAGTAWSDLVPLVLLSIWAVGVLWMAWRSLRDWRAVRRRIAEASPLVPGPVQQRCRELARRLRVAPPALRLSGAIDSPQLVGVLEPHLLLPARMLPLLPDDAIDMALRHELAHLQRRDLLWGWWPALAQHLFFFHPVAHLAAREYALAREAACDAAVLADPRVAPQDYGRLLLQFGVAPRAVAVAGAASPDFVALKRRLVMLQSHVPAWRVAGPLLVAVVGALGVMPYRVVAQPELDPAQRANQAASSRPAASPAPAPAAAIAAPAPAPEPAALPRPPAPPAAPAAPAAPKAPPMPEPPVPPKPPRPDAGMSLIELDDGRALAWVLIEDGHTHAVGQSPDVAAARRLREGNAPVWWFRQGDARYVVRDPGTIARLKRAYEPVTALGRQQGELGRQQGALGGKQGELGAQIAALAARQAQLATGGGRDAAGQEALSSRIEVLAERQRTLGEQQRELGDRQSALGERQKAAVEGLLDEANRLAAETVRNGTAQRL</sequence>
<feature type="region of interest" description="Disordered" evidence="1">
    <location>
        <begin position="344"/>
        <end position="415"/>
    </location>
</feature>
<dbReference type="InterPro" id="IPR008756">
    <property type="entry name" value="Peptidase_M56"/>
</dbReference>